<proteinExistence type="predicted"/>
<gene>
    <name evidence="1" type="ORF">NF865_01495</name>
</gene>
<evidence type="ECO:0000313" key="1">
    <source>
        <dbReference type="EMBL" id="USS40922.1"/>
    </source>
</evidence>
<protein>
    <submittedName>
        <fullName evidence="1">Uncharacterized protein</fullName>
    </submittedName>
</protein>
<accession>A0A9E7MY31</accession>
<dbReference type="Proteomes" id="UP001055732">
    <property type="component" value="Chromosome"/>
</dbReference>
<dbReference type="KEGG" id="tagg:NF865_01495"/>
<dbReference type="AlphaFoldDB" id="A0A9E7MY31"/>
<dbReference type="EMBL" id="CP099582">
    <property type="protein sequence ID" value="USS40922.1"/>
    <property type="molecule type" value="Genomic_DNA"/>
</dbReference>
<name>A0A9E7MY31_THEAG</name>
<reference evidence="1" key="2">
    <citation type="submission" date="2022-06" db="EMBL/GenBank/DDBJ databases">
        <authorList>
            <person name="Park Y.-J."/>
        </authorList>
    </citation>
    <scope>NUCLEOTIDE SEQUENCE</scope>
    <source>
        <strain evidence="1">TY</strain>
    </source>
</reference>
<keyword evidence="2" id="KW-1185">Reference proteome</keyword>
<reference evidence="1" key="1">
    <citation type="journal article" date="1998" name="Int. J. Syst. Bacteriol. 48 Pt">
        <title>Thermococcus guaymasensis sp. nov. and Thermococcus aggregans sp. nov., two novel thermophilic archaea isolated from the Guaymas Basin hydrothermal vent site.</title>
        <authorList>
            <person name="Canganella F."/>
            <person name="Jones W.J."/>
            <person name="Gambacorta A."/>
            <person name="Antranikian G."/>
        </authorList>
    </citation>
    <scope>NUCLEOTIDE SEQUENCE</scope>
    <source>
        <strain evidence="1">TY</strain>
    </source>
</reference>
<sequence length="421" mass="47676">MEVTPLKWKPLFAVLLGLLMVGVTAGSASAIKSPINDTSLSFGTLKGFYDPDPTIVTKTPKKITKNVVGTFKLDLHKMDILIFNGKNKIFARKNVSILKSKYFDGYVILFNNSEKDTLFALQGNVYKNGTIELFLKDSNGGAYVLKTTNMKLVKTLNSMNLPTANIDKNYWLPLVVPPKIKVLKPRDSEVTVLGGTNSVIRSDDEFILVTYQWLEPYEEQWYIQVRCVFEGPTNMEYYGDYKVGIEIVDEGKYIDRGTSFALVSMGTPLTLGSYNDPIEIGITAPWTSAVHDRIYRIDDKIYVPQSSYSSLLKWGFDLLTWYMGIPNPLSIIPDSEAPLPLTFEIYPGEESNSFRFIFDKVELHDAGNRMSVEGIIIEYQEGDGGTEPIYAFYKVPVYWEYVYSTKITTINTDIPIYVTHW</sequence>
<organism evidence="1 2">
    <name type="scientific">Thermococcus aggregans</name>
    <dbReference type="NCBI Taxonomy" id="110163"/>
    <lineage>
        <taxon>Archaea</taxon>
        <taxon>Methanobacteriati</taxon>
        <taxon>Methanobacteriota</taxon>
        <taxon>Thermococci</taxon>
        <taxon>Thermococcales</taxon>
        <taxon>Thermococcaceae</taxon>
        <taxon>Thermococcus</taxon>
    </lineage>
</organism>
<evidence type="ECO:0000313" key="2">
    <source>
        <dbReference type="Proteomes" id="UP001055732"/>
    </source>
</evidence>
<dbReference type="RefSeq" id="WP_253304863.1">
    <property type="nucleotide sequence ID" value="NZ_CP099582.1"/>
</dbReference>